<dbReference type="PANTHER" id="PTHR43403:SF1">
    <property type="entry name" value="NAD-SPECIFIC GLUTAMATE DEHYDROGENASE"/>
    <property type="match status" value="1"/>
</dbReference>
<dbReference type="InterPro" id="IPR048381">
    <property type="entry name" value="GDH_C"/>
</dbReference>
<dbReference type="Pfam" id="PF21074">
    <property type="entry name" value="GDH_C"/>
    <property type="match status" value="1"/>
</dbReference>
<evidence type="ECO:0000259" key="2">
    <source>
        <dbReference type="Pfam" id="PF05088"/>
    </source>
</evidence>
<dbReference type="STRING" id="121292.AU252_10845"/>
<dbReference type="InterPro" id="IPR049062">
    <property type="entry name" value="NAD_Glu_DH_ACT2"/>
</dbReference>
<dbReference type="SUPFAM" id="SSF51735">
    <property type="entry name" value="NAD(P)-binding Rossmann-fold domains"/>
    <property type="match status" value="1"/>
</dbReference>
<dbReference type="PANTHER" id="PTHR43403">
    <property type="entry name" value="NAD-SPECIFIC GLUTAMATE DEHYDROGENASE"/>
    <property type="match status" value="1"/>
</dbReference>
<feature type="domain" description="NAD-specific glutamate dehydrogenase C-terminal" evidence="3">
    <location>
        <begin position="1284"/>
        <end position="1624"/>
    </location>
</feature>
<dbReference type="InterPro" id="IPR036291">
    <property type="entry name" value="NAD(P)-bd_dom_sf"/>
</dbReference>
<feature type="domain" description="NAD-glutamate dehydrogenase ACT2" evidence="5">
    <location>
        <begin position="414"/>
        <end position="504"/>
    </location>
</feature>
<dbReference type="PIRSF" id="PIRSF036761">
    <property type="entry name" value="GDH_Mll4104"/>
    <property type="match status" value="1"/>
</dbReference>
<accession>A0A0U2XCE1</accession>
<dbReference type="InterPro" id="IPR028971">
    <property type="entry name" value="NAD-GDH_cat"/>
</dbReference>
<feature type="domain" description="NAD-glutamate dehydrogenase ACT3" evidence="6">
    <location>
        <begin position="581"/>
        <end position="639"/>
    </location>
</feature>
<dbReference type="InterPro" id="IPR007780">
    <property type="entry name" value="NAD_Glu_DH_bac"/>
</dbReference>
<dbReference type="Pfam" id="PF21078">
    <property type="entry name" value="GDH_HM3"/>
    <property type="match status" value="1"/>
</dbReference>
<dbReference type="Pfam" id="PF21075">
    <property type="entry name" value="GDH_ACT1"/>
    <property type="match status" value="1"/>
</dbReference>
<protein>
    <submittedName>
        <fullName evidence="7">Glutamate dehydrogenase</fullName>
    </submittedName>
</protein>
<dbReference type="Pfam" id="PF21077">
    <property type="entry name" value="GDH_ACT3"/>
    <property type="match status" value="1"/>
</dbReference>
<gene>
    <name evidence="7" type="ORF">AU252_10845</name>
</gene>
<evidence type="ECO:0000313" key="8">
    <source>
        <dbReference type="Proteomes" id="UP000065151"/>
    </source>
</evidence>
<dbReference type="GO" id="GO:0004352">
    <property type="term" value="F:glutamate dehydrogenase (NAD+) activity"/>
    <property type="evidence" value="ECO:0007669"/>
    <property type="project" value="InterPro"/>
</dbReference>
<evidence type="ECO:0000259" key="5">
    <source>
        <dbReference type="Pfam" id="PF21076"/>
    </source>
</evidence>
<dbReference type="Pfam" id="PF05088">
    <property type="entry name" value="Bac_GDH_CD"/>
    <property type="match status" value="1"/>
</dbReference>
<dbReference type="Pfam" id="PF21076">
    <property type="entry name" value="GDH_ACT2"/>
    <property type="match status" value="1"/>
</dbReference>
<feature type="domain" description="NAD-glutamate dehydrogenase N-terminal ACT1" evidence="4">
    <location>
        <begin position="23"/>
        <end position="147"/>
    </location>
</feature>
<dbReference type="Gene3D" id="3.40.50.720">
    <property type="entry name" value="NAD(P)-binding Rossmann-like Domain"/>
    <property type="match status" value="1"/>
</dbReference>
<dbReference type="EMBL" id="CP013747">
    <property type="protein sequence ID" value="ALV41586.1"/>
    <property type="molecule type" value="Genomic_DNA"/>
</dbReference>
<dbReference type="InterPro" id="IPR046346">
    <property type="entry name" value="Aminoacid_DH-like_N_sf"/>
</dbReference>
<evidence type="ECO:0000259" key="3">
    <source>
        <dbReference type="Pfam" id="PF21074"/>
    </source>
</evidence>
<name>A0A0U2XCE1_9MICC</name>
<dbReference type="InterPro" id="IPR049059">
    <property type="entry name" value="NAD_Glu_DH_HM1"/>
</dbReference>
<sequence>MSRETAPAAQGGAAGPFEANDSFFADYYEHVAAEDLLDYSPETLGRRARYHAELAGIRAPGQSVVGVLNETDASIVMVVANDMPHLVHSVTAELTRESASIRLLVHPTFRVRRDPETHALLDVAHGPSRAGLTAANAGHAEIPDVRPDELDGIQDGTTETWVAVEIGRLPGDSGAEEVIANLHGVLADVHAVAEDLPAIHAQVTAAVGSVDKFPSATVPAPDQLRELLLWLDNGNFVFLGYSEYERTTAGGRDALRVRAGAGLGLLREDRPEGGAGPASGAPHTEESGEASLHSPRALTLATSDLRSSVPRPAYLDEIRLRIFDDGGAVAGERRFVGLLAPGATGQSVRRIPVVRDKVLAVQERLGFKAASPQGKELLAVLESFPLDELFHMEQLDLAQLATEILRLQQRRQTRLFLRPDSIGRFMSALVFLPRRRYNTAVRLRIEQELRHAFKSPSIEFEVRLGDSPMARVFFRIRLGPGTPAPGVDPLELERRVVAASRSWTEGLDESLRDRFTAEEAARLSTLWSGSFPPGYRADHDAEDAVRDIAAFEEFDLDGTGGRALDDPLLTVYVRPEATRPPAEDARMRLYLTSAQSLTRFLPFLHNLGLEVLDQRPFELRRANGQDLFLYDLGLKYPPGIDPLETSMLLADSFCAAMRGDIESDGFDALVIREGVSWRQAVVLRSYAKYLQQLGTLNSYGFMADSLLSNTRATHALLALFHAKFVPGIDWTRRLRDTAAARKELMAAIEEIPSLDADRLLRTFMNLIEATLRTNYFLDRPHVSFKLSPAAIPNAPFPRPKFEIWVYSPRVEGVHLRFGMLARGGLRWSNRSEDFRTEVLGLVKAQNVKNSVIVPTGAKGGFYAKRLPDPAIDRAAWMAEGQESYRIFIRGMLDVTDNLLGSGNGGTVVAPKNVVRHDGDDYYLVVAADKGTAAFSDTANEVAHAYSFWLDDAFASGGSVGYDHKEMGITARGVWASVKQHFSELGLDTQQENFTVAGIGDMSGDVFGNGMLLSRHIVLVAAFDHRHIFLDPNPDPDTSYAERRRLFGLPRSSWADYDARAISAGGGVYPRSAKTVPISDPVRIALGLERGRSSMAPQELLQAILRAPVDLIYNGGIGTYIKASSETQAEVGDKANDAIRINGHELRARVIAEGGNLGVTQRGRIEAALHGVLLNTDAIDNSAGVDCSDHEVNIKIFVDAMIAAGLMRREERTGFLHSLTDEVARLVLKDNTEQNALLVAERQLVLNWSPGFERTMDWLETTADLDRNLEGLPSTAALHARLEHGEGLTSPELSVLAAYAKIELARELNASDLADDPWFHQALRSYFPRQIVERFGAELDRHPLRREIVGTVMANDIVNIGGITFAFRAIEETTASAAAVARAFVVLREAYDLDSIVAALAALPPEFPSKESAGVALHMRRLLDRATRWYVTHDHRDQPIAEALARIRPTLDNLRNRTSDYLRGAGLDLVEDRLAHWDRVGLPAELGKRASDLLESFALLDISLISEQVREPVTAILDVHFAIFERIGVVRLLLRITDLPRANRWEALARAALRDDVYSAVADMTTYVMKSTPQQAAGVDAAERVVAWERGHQEQLARIKDTFAEVTKPGDVDIASISVALKLLRTLVRR</sequence>
<evidence type="ECO:0000259" key="4">
    <source>
        <dbReference type="Pfam" id="PF21075"/>
    </source>
</evidence>
<dbReference type="RefSeq" id="WP_058930719.1">
    <property type="nucleotide sequence ID" value="NZ_CP013747.1"/>
</dbReference>
<dbReference type="InterPro" id="IPR049058">
    <property type="entry name" value="NAD_Glu_DH_HM2"/>
</dbReference>
<proteinExistence type="predicted"/>
<dbReference type="Proteomes" id="UP000065151">
    <property type="component" value="Chromosome"/>
</dbReference>
<dbReference type="GO" id="GO:0006538">
    <property type="term" value="P:L-glutamate catabolic process"/>
    <property type="evidence" value="ECO:0007669"/>
    <property type="project" value="InterPro"/>
</dbReference>
<organism evidence="7">
    <name type="scientific">Pseudarthrobacter sulfonivorans</name>
    <dbReference type="NCBI Taxonomy" id="121292"/>
    <lineage>
        <taxon>Bacteria</taxon>
        <taxon>Bacillati</taxon>
        <taxon>Actinomycetota</taxon>
        <taxon>Actinomycetes</taxon>
        <taxon>Micrococcales</taxon>
        <taxon>Micrococcaceae</taxon>
        <taxon>Pseudarthrobacter</taxon>
    </lineage>
</organism>
<feature type="domain" description="NAD-glutamate dehydrogenase catalytic" evidence="2">
    <location>
        <begin position="744"/>
        <end position="1237"/>
    </location>
</feature>
<evidence type="ECO:0000259" key="6">
    <source>
        <dbReference type="Pfam" id="PF21077"/>
    </source>
</evidence>
<dbReference type="InterPro" id="IPR049056">
    <property type="entry name" value="NAD_Glu_DH_HM3"/>
</dbReference>
<dbReference type="InterPro" id="IPR024727">
    <property type="entry name" value="NAD_Glu_DH_N_ACT1"/>
</dbReference>
<dbReference type="InterPro" id="IPR049064">
    <property type="entry name" value="NAD_Glu_DH_ACT3"/>
</dbReference>
<evidence type="ECO:0000313" key="7">
    <source>
        <dbReference type="EMBL" id="ALV41586.1"/>
    </source>
</evidence>
<evidence type="ECO:0000256" key="1">
    <source>
        <dbReference type="SAM" id="MobiDB-lite"/>
    </source>
</evidence>
<dbReference type="KEGG" id="psul:AU252_10845"/>
<dbReference type="SUPFAM" id="SSF53223">
    <property type="entry name" value="Aminoacid dehydrogenase-like, N-terminal domain"/>
    <property type="match status" value="1"/>
</dbReference>
<dbReference type="Pfam" id="PF21073">
    <property type="entry name" value="GDH_HM1"/>
    <property type="match status" value="1"/>
</dbReference>
<feature type="region of interest" description="Disordered" evidence="1">
    <location>
        <begin position="266"/>
        <end position="295"/>
    </location>
</feature>
<dbReference type="GO" id="GO:0004069">
    <property type="term" value="F:L-aspartate:2-oxoglutarate aminotransferase activity"/>
    <property type="evidence" value="ECO:0007669"/>
    <property type="project" value="InterPro"/>
</dbReference>
<reference evidence="7 8" key="1">
    <citation type="submission" date="2015-12" db="EMBL/GenBank/DDBJ databases">
        <authorList>
            <person name="Shamseldin A."/>
            <person name="Moawad H."/>
            <person name="Abd El-Rahim W.M."/>
            <person name="Sadowsky M.J."/>
        </authorList>
    </citation>
    <scope>NUCLEOTIDE SEQUENCE [LARGE SCALE GENOMIC DNA]</scope>
    <source>
        <strain evidence="7 8">Ar51</strain>
    </source>
</reference>
<dbReference type="Pfam" id="PF21079">
    <property type="entry name" value="GDH_HM2"/>
    <property type="match status" value="1"/>
</dbReference>